<keyword evidence="13" id="KW-1185">Reference proteome</keyword>
<keyword evidence="3 10" id="KW-0662">Pyridine nucleotide biosynthesis</keyword>
<name>A0A437S7A9_9FIRM</name>
<dbReference type="HAMAP" id="MF_00244">
    <property type="entry name" value="NaMN_adenylyltr"/>
    <property type="match status" value="1"/>
</dbReference>
<dbReference type="SUPFAM" id="SSF52374">
    <property type="entry name" value="Nucleotidylyl transferase"/>
    <property type="match status" value="1"/>
</dbReference>
<dbReference type="Proteomes" id="UP000288812">
    <property type="component" value="Unassembled WGS sequence"/>
</dbReference>
<dbReference type="GO" id="GO:0005524">
    <property type="term" value="F:ATP binding"/>
    <property type="evidence" value="ECO:0007669"/>
    <property type="project" value="UniProtKB-KW"/>
</dbReference>
<feature type="domain" description="Cytidyltransferase-like" evidence="11">
    <location>
        <begin position="6"/>
        <end position="172"/>
    </location>
</feature>
<gene>
    <name evidence="10" type="primary">nadD</name>
    <name evidence="12" type="ORF">EF514_04845</name>
</gene>
<dbReference type="Gene3D" id="3.40.50.620">
    <property type="entry name" value="HUPs"/>
    <property type="match status" value="1"/>
</dbReference>
<dbReference type="AlphaFoldDB" id="A0A437S7A9"/>
<comment type="pathway">
    <text evidence="2 10">Cofactor biosynthesis; NAD(+) biosynthesis; deamido-NAD(+) from nicotinate D-ribonucleotide: step 1/1.</text>
</comment>
<comment type="function">
    <text evidence="1 10">Catalyzes the reversible adenylation of nicotinate mononucleotide (NaMN) to nicotinic acid adenine dinucleotide (NaAD).</text>
</comment>
<evidence type="ECO:0000256" key="3">
    <source>
        <dbReference type="ARBA" id="ARBA00022642"/>
    </source>
</evidence>
<dbReference type="OrthoDB" id="5295945at2"/>
<dbReference type="InterPro" id="IPR004821">
    <property type="entry name" value="Cyt_trans-like"/>
</dbReference>
<dbReference type="Pfam" id="PF01467">
    <property type="entry name" value="CTP_transf_like"/>
    <property type="match status" value="1"/>
</dbReference>
<keyword evidence="7 10" id="KW-0067">ATP-binding</keyword>
<evidence type="ECO:0000256" key="7">
    <source>
        <dbReference type="ARBA" id="ARBA00022840"/>
    </source>
</evidence>
<keyword evidence="8 10" id="KW-0520">NAD</keyword>
<dbReference type="PANTHER" id="PTHR39321">
    <property type="entry name" value="NICOTINATE-NUCLEOTIDE ADENYLYLTRANSFERASE-RELATED"/>
    <property type="match status" value="1"/>
</dbReference>
<dbReference type="NCBIfam" id="NF000840">
    <property type="entry name" value="PRK00071.1-3"/>
    <property type="match status" value="1"/>
</dbReference>
<evidence type="ECO:0000256" key="5">
    <source>
        <dbReference type="ARBA" id="ARBA00022695"/>
    </source>
</evidence>
<evidence type="ECO:0000259" key="11">
    <source>
        <dbReference type="Pfam" id="PF01467"/>
    </source>
</evidence>
<proteinExistence type="inferred from homology"/>
<comment type="similarity">
    <text evidence="10">Belongs to the NadD family.</text>
</comment>
<dbReference type="UniPathway" id="UPA00253">
    <property type="reaction ID" value="UER00332"/>
</dbReference>
<dbReference type="RefSeq" id="WP_127724299.1">
    <property type="nucleotide sequence ID" value="NZ_RLIH01000005.1"/>
</dbReference>
<evidence type="ECO:0000256" key="2">
    <source>
        <dbReference type="ARBA" id="ARBA00005019"/>
    </source>
</evidence>
<evidence type="ECO:0000256" key="6">
    <source>
        <dbReference type="ARBA" id="ARBA00022741"/>
    </source>
</evidence>
<dbReference type="NCBIfam" id="TIGR00125">
    <property type="entry name" value="cyt_tran_rel"/>
    <property type="match status" value="1"/>
</dbReference>
<evidence type="ECO:0000256" key="9">
    <source>
        <dbReference type="ARBA" id="ARBA00048721"/>
    </source>
</evidence>
<keyword evidence="4 10" id="KW-0808">Transferase</keyword>
<reference evidence="12 13" key="1">
    <citation type="submission" date="2018-11" db="EMBL/GenBank/DDBJ databases">
        <title>Genome sequencing and assembly of Anaerosphaera sp. nov., GS7-6-2.</title>
        <authorList>
            <person name="Rettenmaier R."/>
            <person name="Liebl W."/>
            <person name="Zverlov V."/>
        </authorList>
    </citation>
    <scope>NUCLEOTIDE SEQUENCE [LARGE SCALE GENOMIC DNA]</scope>
    <source>
        <strain evidence="12 13">GS7-6-2</strain>
    </source>
</reference>
<dbReference type="InterPro" id="IPR005248">
    <property type="entry name" value="NadD/NMNAT"/>
</dbReference>
<evidence type="ECO:0000313" key="13">
    <source>
        <dbReference type="Proteomes" id="UP000288812"/>
    </source>
</evidence>
<dbReference type="GO" id="GO:0009435">
    <property type="term" value="P:NAD+ biosynthetic process"/>
    <property type="evidence" value="ECO:0007669"/>
    <property type="project" value="UniProtKB-UniRule"/>
</dbReference>
<evidence type="ECO:0000256" key="4">
    <source>
        <dbReference type="ARBA" id="ARBA00022679"/>
    </source>
</evidence>
<dbReference type="EMBL" id="RLIH01000005">
    <property type="protein sequence ID" value="RVU54916.1"/>
    <property type="molecule type" value="Genomic_DNA"/>
</dbReference>
<evidence type="ECO:0000256" key="1">
    <source>
        <dbReference type="ARBA" id="ARBA00002324"/>
    </source>
</evidence>
<dbReference type="GO" id="GO:0004515">
    <property type="term" value="F:nicotinate-nucleotide adenylyltransferase activity"/>
    <property type="evidence" value="ECO:0007669"/>
    <property type="project" value="UniProtKB-UniRule"/>
</dbReference>
<dbReference type="CDD" id="cd02165">
    <property type="entry name" value="NMNAT"/>
    <property type="match status" value="1"/>
</dbReference>
<dbReference type="NCBIfam" id="TIGR00482">
    <property type="entry name" value="nicotinate (nicotinamide) nucleotide adenylyltransferase"/>
    <property type="match status" value="1"/>
</dbReference>
<evidence type="ECO:0000256" key="8">
    <source>
        <dbReference type="ARBA" id="ARBA00023027"/>
    </source>
</evidence>
<accession>A0A437S7A9</accession>
<dbReference type="InterPro" id="IPR014729">
    <property type="entry name" value="Rossmann-like_a/b/a_fold"/>
</dbReference>
<comment type="catalytic activity">
    <reaction evidence="9 10">
        <text>nicotinate beta-D-ribonucleotide + ATP + H(+) = deamido-NAD(+) + diphosphate</text>
        <dbReference type="Rhea" id="RHEA:22860"/>
        <dbReference type="ChEBI" id="CHEBI:15378"/>
        <dbReference type="ChEBI" id="CHEBI:30616"/>
        <dbReference type="ChEBI" id="CHEBI:33019"/>
        <dbReference type="ChEBI" id="CHEBI:57502"/>
        <dbReference type="ChEBI" id="CHEBI:58437"/>
        <dbReference type="EC" id="2.7.7.18"/>
    </reaction>
</comment>
<sequence length="199" mass="23168">MKRYGIMGGTFDPIHIAHLIVGEYAIDEFGLDKIIFIPTGNPPHKENYTDAKLRFEMVKLAIEANENFILSDIETKKDGYSYSVETVSALNDSFDGKFYFIIGSDILFQLKTWKEIGILSKEVEFICALRPEFNLNKVFDMEMDYLRREFETKVNIIKPPLCDLSSTYIRNRILNEKSVKYLLPDKVINYINEHNLYRG</sequence>
<protein>
    <recommendedName>
        <fullName evidence="10">Probable nicotinate-nucleotide adenylyltransferase</fullName>
        <ecNumber evidence="10">2.7.7.18</ecNumber>
    </recommendedName>
    <alternativeName>
        <fullName evidence="10">Deamido-NAD(+) diphosphorylase</fullName>
    </alternativeName>
    <alternativeName>
        <fullName evidence="10">Deamido-NAD(+) pyrophosphorylase</fullName>
    </alternativeName>
    <alternativeName>
        <fullName evidence="10">Nicotinate mononucleotide adenylyltransferase</fullName>
        <shortName evidence="10">NaMN adenylyltransferase</shortName>
    </alternativeName>
</protein>
<dbReference type="EC" id="2.7.7.18" evidence="10"/>
<dbReference type="PANTHER" id="PTHR39321:SF3">
    <property type="entry name" value="PHOSPHOPANTETHEINE ADENYLYLTRANSFERASE"/>
    <property type="match status" value="1"/>
</dbReference>
<evidence type="ECO:0000256" key="10">
    <source>
        <dbReference type="HAMAP-Rule" id="MF_00244"/>
    </source>
</evidence>
<keyword evidence="5 10" id="KW-0548">Nucleotidyltransferase</keyword>
<evidence type="ECO:0000313" key="12">
    <source>
        <dbReference type="EMBL" id="RVU54916.1"/>
    </source>
</evidence>
<keyword evidence="6 10" id="KW-0547">Nucleotide-binding</keyword>
<organism evidence="12 13">
    <name type="scientific">Anaerosphaera multitolerans</name>
    <dbReference type="NCBI Taxonomy" id="2487351"/>
    <lineage>
        <taxon>Bacteria</taxon>
        <taxon>Bacillati</taxon>
        <taxon>Bacillota</taxon>
        <taxon>Tissierellia</taxon>
        <taxon>Tissierellales</taxon>
        <taxon>Peptoniphilaceae</taxon>
        <taxon>Anaerosphaera</taxon>
    </lineage>
</organism>
<comment type="caution">
    <text evidence="12">The sequence shown here is derived from an EMBL/GenBank/DDBJ whole genome shotgun (WGS) entry which is preliminary data.</text>
</comment>